<feature type="domain" description="VOC" evidence="1">
    <location>
        <begin position="1"/>
        <end position="69"/>
    </location>
</feature>
<dbReference type="PROSITE" id="PS51257">
    <property type="entry name" value="PROKAR_LIPOPROTEIN"/>
    <property type="match status" value="1"/>
</dbReference>
<evidence type="ECO:0000259" key="1">
    <source>
        <dbReference type="PROSITE" id="PS51819"/>
    </source>
</evidence>
<accession>A0A4P0Y7I8</accession>
<dbReference type="EMBL" id="CABDVL010000003">
    <property type="protein sequence ID" value="VTM56377.1"/>
    <property type="molecule type" value="Genomic_DNA"/>
</dbReference>
<name>A0A4P0Y7I8_KLEPN</name>
<keyword evidence="2" id="KW-0223">Dioxygenase</keyword>
<dbReference type="SUPFAM" id="SSF54593">
    <property type="entry name" value="Glyoxalase/Bleomycin resistance protein/Dihydroxybiphenyl dioxygenase"/>
    <property type="match status" value="1"/>
</dbReference>
<evidence type="ECO:0000313" key="2">
    <source>
        <dbReference type="EMBL" id="VTM56377.1"/>
    </source>
</evidence>
<sequence length="160" mass="17780">MTIRPIRPLGPFGHLGVACATQAEIDEKVALARREGVLRREPEQLGRSGGAYFAFFADPDGNTLELSWGQRWDWEVILAGNPANNFPPPRRGRITLQRDTSATRSMAMGNKKSGNPVDTAAKIAPLDNKAYEKALRKLHVELVKLQRWVVHKGLKVCIVL</sequence>
<dbReference type="Proteomes" id="UP000507695">
    <property type="component" value="Unassembled WGS sequence"/>
</dbReference>
<gene>
    <name evidence="2" type="ORF">NCTC9183_04028</name>
</gene>
<protein>
    <submittedName>
        <fullName evidence="2">Putative glyoxalase/bleomycin resistance protein/dioxygenase</fullName>
    </submittedName>
</protein>
<reference evidence="2" key="1">
    <citation type="submission" date="2019-04" db="EMBL/GenBank/DDBJ databases">
        <authorList>
            <consortium name="Pathogen Informatics"/>
        </authorList>
    </citation>
    <scope>NUCLEOTIDE SEQUENCE</scope>
    <source>
        <strain evidence="2">NCTC9183</strain>
    </source>
</reference>
<dbReference type="PROSITE" id="PS51819">
    <property type="entry name" value="VOC"/>
    <property type="match status" value="1"/>
</dbReference>
<proteinExistence type="predicted"/>
<dbReference type="CDD" id="cd06587">
    <property type="entry name" value="VOC"/>
    <property type="match status" value="1"/>
</dbReference>
<dbReference type="Gene3D" id="3.10.180.10">
    <property type="entry name" value="2,3-Dihydroxybiphenyl 1,2-Dioxygenase, domain 1"/>
    <property type="match status" value="1"/>
</dbReference>
<organism evidence="2">
    <name type="scientific">Klebsiella pneumoniae</name>
    <dbReference type="NCBI Taxonomy" id="573"/>
    <lineage>
        <taxon>Bacteria</taxon>
        <taxon>Pseudomonadati</taxon>
        <taxon>Pseudomonadota</taxon>
        <taxon>Gammaproteobacteria</taxon>
        <taxon>Enterobacterales</taxon>
        <taxon>Enterobacteriaceae</taxon>
        <taxon>Klebsiella/Raoultella group</taxon>
        <taxon>Klebsiella</taxon>
        <taxon>Klebsiella pneumoniae complex</taxon>
    </lineage>
</organism>
<dbReference type="InterPro" id="IPR029068">
    <property type="entry name" value="Glyas_Bleomycin-R_OHBP_Dase"/>
</dbReference>
<dbReference type="AlphaFoldDB" id="A0A4P0Y7I8"/>
<keyword evidence="2" id="KW-0560">Oxidoreductase</keyword>
<dbReference type="InterPro" id="IPR037523">
    <property type="entry name" value="VOC_core"/>
</dbReference>
<dbReference type="GO" id="GO:0051213">
    <property type="term" value="F:dioxygenase activity"/>
    <property type="evidence" value="ECO:0007669"/>
    <property type="project" value="UniProtKB-KW"/>
</dbReference>